<keyword evidence="4 7" id="KW-0963">Cytoplasm</keyword>
<dbReference type="SUPFAM" id="SSF140984">
    <property type="entry name" value="PTPA-like"/>
    <property type="match status" value="1"/>
</dbReference>
<dbReference type="GO" id="GO:0003755">
    <property type="term" value="F:peptidyl-prolyl cis-trans isomerase activity"/>
    <property type="evidence" value="ECO:0007669"/>
    <property type="project" value="UniProtKB-KW"/>
</dbReference>
<evidence type="ECO:0000313" key="8">
    <source>
        <dbReference type="EMBL" id="ELA42115.1"/>
    </source>
</evidence>
<dbReference type="PANTHER" id="PTHR10012">
    <property type="entry name" value="SERINE/THREONINE-PROTEIN PHOSPHATASE 2A REGULATORY SUBUNIT B"/>
    <property type="match status" value="1"/>
</dbReference>
<sequence>MKSIKSSNTDFRLTKAYSIITDFIFRIDNSIKNEPQLSFPRGFIIERIRQIVEDTELSSIKGRFANPAMVTVIEQIETLTDNPYLSNSFGNKIRMDFGTGHELNFLCYLYSLVDGKDKKIESPPIVVDCRGGLKIELCQVSSILTEYFRIIRFYVEKFNIEPAGSRGCWCIDDYLLLPYLFGSSECFNSSMPVELVGKGMFRESCMSNRSPMLKNICKLPWQKINHGMIKMYDEEVLGKKVVTQHFIYSDILPI</sequence>
<dbReference type="GO" id="GO:0005737">
    <property type="term" value="C:cytoplasm"/>
    <property type="evidence" value="ECO:0007669"/>
    <property type="project" value="UniProtKB-SubCell"/>
</dbReference>
<dbReference type="FunCoup" id="L2GNR0">
    <property type="interactions" value="92"/>
</dbReference>
<evidence type="ECO:0000256" key="5">
    <source>
        <dbReference type="ARBA" id="ARBA00023110"/>
    </source>
</evidence>
<gene>
    <name evidence="8" type="ORF">VICG_00756</name>
</gene>
<protein>
    <recommendedName>
        <fullName evidence="7">Serine/threonine-protein phosphatase 2A activator</fullName>
        <ecNumber evidence="7">5.2.1.8</ecNumber>
    </recommendedName>
    <alternativeName>
        <fullName evidence="7">Phosphotyrosyl phosphatase activator</fullName>
    </alternativeName>
</protein>
<dbReference type="GO" id="GO:0007052">
    <property type="term" value="P:mitotic spindle organization"/>
    <property type="evidence" value="ECO:0007669"/>
    <property type="project" value="TreeGrafter"/>
</dbReference>
<dbReference type="OrthoDB" id="16120at2759"/>
<dbReference type="EMBL" id="JH370134">
    <property type="protein sequence ID" value="ELA42115.1"/>
    <property type="molecule type" value="Genomic_DNA"/>
</dbReference>
<evidence type="ECO:0000313" key="9">
    <source>
        <dbReference type="Proteomes" id="UP000011082"/>
    </source>
</evidence>
<accession>L2GNR0</accession>
<dbReference type="HOGENOM" id="CLU_030733_4_0_1"/>
<dbReference type="InterPro" id="IPR037218">
    <property type="entry name" value="PTPA_sf"/>
</dbReference>
<evidence type="ECO:0000256" key="7">
    <source>
        <dbReference type="RuleBase" id="RU361210"/>
    </source>
</evidence>
<comment type="similarity">
    <text evidence="3 7">Belongs to the PTPA-type PPIase family.</text>
</comment>
<dbReference type="EC" id="5.2.1.8" evidence="7"/>
<evidence type="ECO:0000256" key="2">
    <source>
        <dbReference type="ARBA" id="ARBA00004496"/>
    </source>
</evidence>
<dbReference type="Gene3D" id="1.20.120.1150">
    <property type="match status" value="1"/>
</dbReference>
<keyword evidence="6 7" id="KW-0413">Isomerase</keyword>
<dbReference type="GO" id="GO:0000159">
    <property type="term" value="C:protein phosphatase type 2A complex"/>
    <property type="evidence" value="ECO:0007669"/>
    <property type="project" value="TreeGrafter"/>
</dbReference>
<comment type="subcellular location">
    <subcellularLocation>
        <location evidence="2 7">Cytoplasm</location>
    </subcellularLocation>
</comment>
<dbReference type="VEuPathDB" id="MicrosporidiaDB:VICG_00756"/>
<dbReference type="RefSeq" id="XP_007604207.1">
    <property type="nucleotide sequence ID" value="XM_007604145.1"/>
</dbReference>
<evidence type="ECO:0000256" key="4">
    <source>
        <dbReference type="ARBA" id="ARBA00022490"/>
    </source>
</evidence>
<keyword evidence="5 7" id="KW-0697">Rotamase</keyword>
<dbReference type="InterPro" id="IPR004327">
    <property type="entry name" value="Phstyr_phstse_ac"/>
</dbReference>
<dbReference type="PANTHER" id="PTHR10012:SF0">
    <property type="entry name" value="SERINE_THREONINE-PROTEIN PHOSPHATASE 2A ACTIVATOR"/>
    <property type="match status" value="1"/>
</dbReference>
<dbReference type="Proteomes" id="UP000011082">
    <property type="component" value="Unassembled WGS sequence"/>
</dbReference>
<comment type="function">
    <text evidence="7">PPIases accelerate the folding of proteins. It catalyzes the cis-trans isomerization of proline imidic peptide bonds in oligopeptides.</text>
</comment>
<dbReference type="OMA" id="RFANCAV"/>
<dbReference type="GO" id="GO:0005634">
    <property type="term" value="C:nucleus"/>
    <property type="evidence" value="ECO:0007669"/>
    <property type="project" value="TreeGrafter"/>
</dbReference>
<evidence type="ECO:0000256" key="1">
    <source>
        <dbReference type="ARBA" id="ARBA00000971"/>
    </source>
</evidence>
<dbReference type="AlphaFoldDB" id="L2GNR0"/>
<keyword evidence="9" id="KW-1185">Reference proteome</keyword>
<reference evidence="9" key="1">
    <citation type="submission" date="2011-05" db="EMBL/GenBank/DDBJ databases">
        <title>The genome sequence of Vittaforma corneae strain ATCC 50505.</title>
        <authorList>
            <consortium name="The Broad Institute Genome Sequencing Platform"/>
            <person name="Cuomo C."/>
            <person name="Didier E."/>
            <person name="Bowers L."/>
            <person name="Young S.K."/>
            <person name="Zeng Q."/>
            <person name="Gargeya S."/>
            <person name="Fitzgerald M."/>
            <person name="Haas B."/>
            <person name="Abouelleil A."/>
            <person name="Alvarado L."/>
            <person name="Arachchi H.M."/>
            <person name="Berlin A."/>
            <person name="Chapman S.B."/>
            <person name="Gearin G."/>
            <person name="Goldberg J."/>
            <person name="Griggs A."/>
            <person name="Gujja S."/>
            <person name="Hansen M."/>
            <person name="Heiman D."/>
            <person name="Howarth C."/>
            <person name="Larimer J."/>
            <person name="Lui A."/>
            <person name="MacDonald P.J.P."/>
            <person name="McCowen C."/>
            <person name="Montmayeur A."/>
            <person name="Murphy C."/>
            <person name="Neiman D."/>
            <person name="Pearson M."/>
            <person name="Priest M."/>
            <person name="Roberts A."/>
            <person name="Saif S."/>
            <person name="Shea T."/>
            <person name="Sisk P."/>
            <person name="Stolte C."/>
            <person name="Sykes S."/>
            <person name="Wortman J."/>
            <person name="Nusbaum C."/>
            <person name="Birren B."/>
        </authorList>
    </citation>
    <scope>NUCLEOTIDE SEQUENCE [LARGE SCALE GENOMIC DNA]</scope>
    <source>
        <strain evidence="9">ATCC 50505</strain>
    </source>
</reference>
<name>L2GNR0_VITCO</name>
<dbReference type="InterPro" id="IPR043170">
    <property type="entry name" value="PTPA_C_lid"/>
</dbReference>
<dbReference type="GO" id="GO:0008160">
    <property type="term" value="F:protein tyrosine phosphatase activator activity"/>
    <property type="evidence" value="ECO:0007669"/>
    <property type="project" value="TreeGrafter"/>
</dbReference>
<dbReference type="InParanoid" id="L2GNR0"/>
<dbReference type="STRING" id="993615.L2GNR0"/>
<organism evidence="8 9">
    <name type="scientific">Vittaforma corneae (strain ATCC 50505)</name>
    <name type="common">Microsporidian parasite</name>
    <name type="synonym">Nosema corneum</name>
    <dbReference type="NCBI Taxonomy" id="993615"/>
    <lineage>
        <taxon>Eukaryota</taxon>
        <taxon>Fungi</taxon>
        <taxon>Fungi incertae sedis</taxon>
        <taxon>Microsporidia</taxon>
        <taxon>Nosematidae</taxon>
        <taxon>Vittaforma</taxon>
    </lineage>
</organism>
<dbReference type="Pfam" id="PF03095">
    <property type="entry name" value="PTPA"/>
    <property type="match status" value="2"/>
</dbReference>
<comment type="catalytic activity">
    <reaction evidence="1 7">
        <text>[protein]-peptidylproline (omega=180) = [protein]-peptidylproline (omega=0)</text>
        <dbReference type="Rhea" id="RHEA:16237"/>
        <dbReference type="Rhea" id="RHEA-COMP:10747"/>
        <dbReference type="Rhea" id="RHEA-COMP:10748"/>
        <dbReference type="ChEBI" id="CHEBI:83833"/>
        <dbReference type="ChEBI" id="CHEBI:83834"/>
        <dbReference type="EC" id="5.2.1.8"/>
    </reaction>
</comment>
<evidence type="ECO:0000256" key="3">
    <source>
        <dbReference type="ARBA" id="ARBA00011019"/>
    </source>
</evidence>
<dbReference type="GeneID" id="19881472"/>
<proteinExistence type="inferred from homology"/>
<evidence type="ECO:0000256" key="6">
    <source>
        <dbReference type="ARBA" id="ARBA00023235"/>
    </source>
</evidence>